<proteinExistence type="predicted"/>
<reference evidence="1 2" key="1">
    <citation type="submission" date="2019-03" db="EMBL/GenBank/DDBJ databases">
        <title>First draft genome of Liparis tanakae, snailfish: a comprehensive survey of snailfish specific genes.</title>
        <authorList>
            <person name="Kim W."/>
            <person name="Song I."/>
            <person name="Jeong J.-H."/>
            <person name="Kim D."/>
            <person name="Kim S."/>
            <person name="Ryu S."/>
            <person name="Song J.Y."/>
            <person name="Lee S.K."/>
        </authorList>
    </citation>
    <scope>NUCLEOTIDE SEQUENCE [LARGE SCALE GENOMIC DNA]</scope>
    <source>
        <tissue evidence="1">Muscle</tissue>
    </source>
</reference>
<gene>
    <name evidence="1" type="ORF">EYF80_039424</name>
</gene>
<dbReference type="Proteomes" id="UP000314294">
    <property type="component" value="Unassembled WGS sequence"/>
</dbReference>
<name>A0A4Z2GAE2_9TELE</name>
<dbReference type="EMBL" id="SRLO01000619">
    <property type="protein sequence ID" value="TNN50389.1"/>
    <property type="molecule type" value="Genomic_DNA"/>
</dbReference>
<sequence>MDMQALFPTIAPHLLSSQRLGYYQARPPGVSLQFCPHKGTSIEWACVAAERSKNFPLLLGFALLVLAGCCGVSFACSFGEELDFLTEEGRSASAGEGLVFGFDLETGGGDLLTNRTVLGYPLADSDSCFCMMASATLLEAAKSFIEIISPDSLRPSVSLSQGPSESGGRLLRPLAPGRMALRLPRRTLALLQRWQNKQLIFSRIQLSTCLMTIEMTLKRE</sequence>
<evidence type="ECO:0000313" key="2">
    <source>
        <dbReference type="Proteomes" id="UP000314294"/>
    </source>
</evidence>
<accession>A0A4Z2GAE2</accession>
<protein>
    <submittedName>
        <fullName evidence="1">Uncharacterized protein</fullName>
    </submittedName>
</protein>
<organism evidence="1 2">
    <name type="scientific">Liparis tanakae</name>
    <name type="common">Tanaka's snailfish</name>
    <dbReference type="NCBI Taxonomy" id="230148"/>
    <lineage>
        <taxon>Eukaryota</taxon>
        <taxon>Metazoa</taxon>
        <taxon>Chordata</taxon>
        <taxon>Craniata</taxon>
        <taxon>Vertebrata</taxon>
        <taxon>Euteleostomi</taxon>
        <taxon>Actinopterygii</taxon>
        <taxon>Neopterygii</taxon>
        <taxon>Teleostei</taxon>
        <taxon>Neoteleostei</taxon>
        <taxon>Acanthomorphata</taxon>
        <taxon>Eupercaria</taxon>
        <taxon>Perciformes</taxon>
        <taxon>Cottioidei</taxon>
        <taxon>Cottales</taxon>
        <taxon>Liparidae</taxon>
        <taxon>Liparis</taxon>
    </lineage>
</organism>
<dbReference type="AlphaFoldDB" id="A0A4Z2GAE2"/>
<comment type="caution">
    <text evidence="1">The sequence shown here is derived from an EMBL/GenBank/DDBJ whole genome shotgun (WGS) entry which is preliminary data.</text>
</comment>
<keyword evidence="2" id="KW-1185">Reference proteome</keyword>
<evidence type="ECO:0000313" key="1">
    <source>
        <dbReference type="EMBL" id="TNN50389.1"/>
    </source>
</evidence>